<comment type="caution">
    <text evidence="3">The sequence shown here is derived from an EMBL/GenBank/DDBJ whole genome shotgun (WGS) entry which is preliminary data.</text>
</comment>
<evidence type="ECO:0000256" key="1">
    <source>
        <dbReference type="ARBA" id="ARBA00007689"/>
    </source>
</evidence>
<dbReference type="InterPro" id="IPR005545">
    <property type="entry name" value="YCII"/>
</dbReference>
<dbReference type="OrthoDB" id="9797014at2"/>
<dbReference type="FunCoup" id="A0A423PSR5">
    <property type="interactions" value="50"/>
</dbReference>
<gene>
    <name evidence="3" type="ORF">SAJA_07695</name>
</gene>
<protein>
    <recommendedName>
        <fullName evidence="2">YCII-related domain-containing protein</fullName>
    </recommendedName>
</protein>
<dbReference type="PANTHER" id="PTHR33606">
    <property type="entry name" value="PROTEIN YCII"/>
    <property type="match status" value="1"/>
</dbReference>
<dbReference type="PANTHER" id="PTHR33606:SF3">
    <property type="entry name" value="PROTEIN YCII"/>
    <property type="match status" value="1"/>
</dbReference>
<feature type="domain" description="YCII-related" evidence="2">
    <location>
        <begin position="4"/>
        <end position="95"/>
    </location>
</feature>
<keyword evidence="4" id="KW-1185">Reference proteome</keyword>
<accession>A0A423PSR5</accession>
<reference evidence="3 4" key="1">
    <citation type="submission" date="2013-10" db="EMBL/GenBank/DDBJ databases">
        <title>Salinisphaera japonica YTM-1 Genome Sequencing.</title>
        <authorList>
            <person name="Lai Q."/>
            <person name="Li C."/>
            <person name="Shao Z."/>
        </authorList>
    </citation>
    <scope>NUCLEOTIDE SEQUENCE [LARGE SCALE GENOMIC DNA]</scope>
    <source>
        <strain evidence="3 4">YTM-1</strain>
    </source>
</reference>
<dbReference type="Pfam" id="PF03795">
    <property type="entry name" value="YCII"/>
    <property type="match status" value="1"/>
</dbReference>
<dbReference type="Proteomes" id="UP000285310">
    <property type="component" value="Unassembled WGS sequence"/>
</dbReference>
<dbReference type="EMBL" id="AYKG01000020">
    <property type="protein sequence ID" value="ROO28618.1"/>
    <property type="molecule type" value="Genomic_DNA"/>
</dbReference>
<organism evidence="3 4">
    <name type="scientific">Salinisphaera japonica YTM-1</name>
    <dbReference type="NCBI Taxonomy" id="1209778"/>
    <lineage>
        <taxon>Bacteria</taxon>
        <taxon>Pseudomonadati</taxon>
        <taxon>Pseudomonadota</taxon>
        <taxon>Gammaproteobacteria</taxon>
        <taxon>Salinisphaerales</taxon>
        <taxon>Salinisphaeraceae</taxon>
        <taxon>Salinisphaera</taxon>
    </lineage>
</organism>
<dbReference type="InterPro" id="IPR051807">
    <property type="entry name" value="Sec-metab_biosynth-assoc"/>
</dbReference>
<evidence type="ECO:0000313" key="4">
    <source>
        <dbReference type="Proteomes" id="UP000285310"/>
    </source>
</evidence>
<evidence type="ECO:0000259" key="2">
    <source>
        <dbReference type="Pfam" id="PF03795"/>
    </source>
</evidence>
<dbReference type="SUPFAM" id="SSF54909">
    <property type="entry name" value="Dimeric alpha+beta barrel"/>
    <property type="match status" value="1"/>
</dbReference>
<name>A0A423PSR5_9GAMM</name>
<sequence length="99" mass="11197">MDYFAIVSFDVADSADGRKRAQDEHRARIKALAEENRLLTAGPMPKTDEYGQIVEGFQGSLIVAQFESLDAARQWAQVDPYQGEGVYMESNVYPYKKVF</sequence>
<dbReference type="RefSeq" id="WP_123658062.1">
    <property type="nucleotide sequence ID" value="NZ_AYKG01000020.1"/>
</dbReference>
<evidence type="ECO:0000313" key="3">
    <source>
        <dbReference type="EMBL" id="ROO28618.1"/>
    </source>
</evidence>
<dbReference type="InterPro" id="IPR011008">
    <property type="entry name" value="Dimeric_a/b-barrel"/>
</dbReference>
<comment type="similarity">
    <text evidence="1">Belongs to the YciI family.</text>
</comment>
<dbReference type="AlphaFoldDB" id="A0A423PSR5"/>
<dbReference type="InParanoid" id="A0A423PSR5"/>
<dbReference type="Gene3D" id="3.30.70.1060">
    <property type="entry name" value="Dimeric alpha+beta barrel"/>
    <property type="match status" value="1"/>
</dbReference>
<proteinExistence type="inferred from homology"/>